<proteinExistence type="predicted"/>
<reference evidence="2 3" key="1">
    <citation type="submission" date="2014-03" db="EMBL/GenBank/DDBJ databases">
        <title>The draft genome sequence of Thalassospira mesophila JCM 18969.</title>
        <authorList>
            <person name="Lai Q."/>
            <person name="Shao Z."/>
        </authorList>
    </citation>
    <scope>NUCLEOTIDE SEQUENCE [LARGE SCALE GENOMIC DNA]</scope>
    <source>
        <strain evidence="2 3">JCM 18969</strain>
    </source>
</reference>
<dbReference type="AlphaFoldDB" id="A0A1Y2KW29"/>
<feature type="region of interest" description="Disordered" evidence="1">
    <location>
        <begin position="63"/>
        <end position="95"/>
    </location>
</feature>
<protein>
    <submittedName>
        <fullName evidence="2">Uncharacterized protein</fullName>
    </submittedName>
</protein>
<dbReference type="Proteomes" id="UP000193391">
    <property type="component" value="Unassembled WGS sequence"/>
</dbReference>
<comment type="caution">
    <text evidence="2">The sequence shown here is derived from an EMBL/GenBank/DDBJ whole genome shotgun (WGS) entry which is preliminary data.</text>
</comment>
<keyword evidence="3" id="KW-1185">Reference proteome</keyword>
<name>A0A1Y2KW29_9PROT</name>
<evidence type="ECO:0000313" key="2">
    <source>
        <dbReference type="EMBL" id="OSQ36135.1"/>
    </source>
</evidence>
<accession>A0A1Y2KW29</accession>
<feature type="compositionally biased region" description="Polar residues" evidence="1">
    <location>
        <begin position="83"/>
        <end position="95"/>
    </location>
</feature>
<sequence length="95" mass="10629">MFLTVVARDVVCSIETKIACSREVLQSPYSQTCPLMMPGLSGQAMTRHLYGCGNVMPRNNHFGRSNLEKHKHKPVFLNENRDVTTLSSSHGELPK</sequence>
<evidence type="ECO:0000313" key="3">
    <source>
        <dbReference type="Proteomes" id="UP000193391"/>
    </source>
</evidence>
<dbReference type="EMBL" id="JFKA01000012">
    <property type="protein sequence ID" value="OSQ36135.1"/>
    <property type="molecule type" value="Genomic_DNA"/>
</dbReference>
<gene>
    <name evidence="2" type="ORF">TMES_18890</name>
</gene>
<organism evidence="2 3">
    <name type="scientific">Thalassospira mesophila</name>
    <dbReference type="NCBI Taxonomy" id="1293891"/>
    <lineage>
        <taxon>Bacteria</taxon>
        <taxon>Pseudomonadati</taxon>
        <taxon>Pseudomonadota</taxon>
        <taxon>Alphaproteobacteria</taxon>
        <taxon>Rhodospirillales</taxon>
        <taxon>Thalassospiraceae</taxon>
        <taxon>Thalassospira</taxon>
    </lineage>
</organism>
<evidence type="ECO:0000256" key="1">
    <source>
        <dbReference type="SAM" id="MobiDB-lite"/>
    </source>
</evidence>